<dbReference type="NCBIfam" id="NF011987">
    <property type="entry name" value="PRK15446.2-3"/>
    <property type="match status" value="1"/>
</dbReference>
<dbReference type="RefSeq" id="WP_425429285.1">
    <property type="nucleotide sequence ID" value="NZ_FNPF01000005.1"/>
</dbReference>
<dbReference type="STRING" id="321339.SAMN05444340_105250"/>
<sequence>MNSPILSGGLARSGDTMMTGSVCLANARLILPDAETMGQITVEDGIITAISDATDVPPGAIDCRGDHVIPGLVELHTDNLERHIEPRPEVDWPHHAALLAHDGELASTGITTVFDAMRVGSIHSGRGQTGSYARRLASELMDLRAAGTLRISHFLHLRAEICSETLLDELAEFSPEDRVGIVSLMDHTPGQRQFRDVSKLKVYAAKKQNMTDAEFDEHVAHLTGLQERFGEKHETGAVAEAGRLGAVLASHDDTTPEQVAQSHRSGVGFAEFPTTVEAAEACREAGIAIMMGAPNIIRGGSHSGNVSALDLAARGLLDIISSDYVPSALLLSAFRLAEAWDDLPRAIRTVTDAPARAAGLRDRGTLRKGLRGDLVRVGRHGDTPILRGVWSRGRQVG</sequence>
<dbReference type="GO" id="GO:0019700">
    <property type="term" value="P:organic phosphonate catabolic process"/>
    <property type="evidence" value="ECO:0007669"/>
    <property type="project" value="InterPro"/>
</dbReference>
<dbReference type="NCBIfam" id="TIGR02318">
    <property type="entry name" value="phosphono_phnM"/>
    <property type="match status" value="1"/>
</dbReference>
<dbReference type="InterPro" id="IPR012696">
    <property type="entry name" value="PhnM"/>
</dbReference>
<dbReference type="SUPFAM" id="SSF51338">
    <property type="entry name" value="Composite domain of metallo-dependent hydrolases"/>
    <property type="match status" value="1"/>
</dbReference>
<dbReference type="GO" id="GO:0016810">
    <property type="term" value="F:hydrolase activity, acting on carbon-nitrogen (but not peptide) bonds"/>
    <property type="evidence" value="ECO:0007669"/>
    <property type="project" value="InterPro"/>
</dbReference>
<gene>
    <name evidence="1" type="ORF">SAMN05444340_105250</name>
</gene>
<dbReference type="InterPro" id="IPR051781">
    <property type="entry name" value="Metallo-dep_Hydrolase"/>
</dbReference>
<protein>
    <submittedName>
        <fullName evidence="1">Alpha-D-ribose 1-methylphosphonate 5-triphosphate diphosphatase</fullName>
    </submittedName>
</protein>
<dbReference type="NCBIfam" id="NF011990">
    <property type="entry name" value="PRK15446.2-6"/>
    <property type="match status" value="1"/>
</dbReference>
<dbReference type="Proteomes" id="UP000199286">
    <property type="component" value="Unassembled WGS sequence"/>
</dbReference>
<dbReference type="InterPro" id="IPR032466">
    <property type="entry name" value="Metal_Hydrolase"/>
</dbReference>
<dbReference type="PANTHER" id="PTHR43135">
    <property type="entry name" value="ALPHA-D-RIBOSE 1-METHYLPHOSPHONATE 5-TRIPHOSPHATE DIPHOSPHATASE"/>
    <property type="match status" value="1"/>
</dbReference>
<dbReference type="NCBIfam" id="NF011984">
    <property type="entry name" value="PRK15446.1-5"/>
    <property type="match status" value="1"/>
</dbReference>
<dbReference type="PIRSF" id="PIRSF038971">
    <property type="entry name" value="PhnM"/>
    <property type="match status" value="1"/>
</dbReference>
<evidence type="ECO:0000313" key="1">
    <source>
        <dbReference type="EMBL" id="SDY30794.1"/>
    </source>
</evidence>
<name>A0A1H3IV73_9RHOB</name>
<proteinExistence type="predicted"/>
<reference evidence="1 2" key="1">
    <citation type="submission" date="2016-10" db="EMBL/GenBank/DDBJ databases">
        <authorList>
            <person name="de Groot N.N."/>
        </authorList>
    </citation>
    <scope>NUCLEOTIDE SEQUENCE [LARGE SCALE GENOMIC DNA]</scope>
    <source>
        <strain evidence="1 2">DSM 26880</strain>
    </source>
</reference>
<organism evidence="1 2">
    <name type="scientific">Citreimonas salinaria</name>
    <dbReference type="NCBI Taxonomy" id="321339"/>
    <lineage>
        <taxon>Bacteria</taxon>
        <taxon>Pseudomonadati</taxon>
        <taxon>Pseudomonadota</taxon>
        <taxon>Alphaproteobacteria</taxon>
        <taxon>Rhodobacterales</taxon>
        <taxon>Roseobacteraceae</taxon>
        <taxon>Citreimonas</taxon>
    </lineage>
</organism>
<dbReference type="PANTHER" id="PTHR43135:SF3">
    <property type="entry name" value="ALPHA-D-RIBOSE 1-METHYLPHOSPHONATE 5-TRIPHOSPHATE DIPHOSPHATASE"/>
    <property type="match status" value="1"/>
</dbReference>
<dbReference type="EMBL" id="FNPF01000005">
    <property type="protein sequence ID" value="SDY30794.1"/>
    <property type="molecule type" value="Genomic_DNA"/>
</dbReference>
<dbReference type="Gene3D" id="2.30.40.10">
    <property type="entry name" value="Urease, subunit C, domain 1"/>
    <property type="match status" value="1"/>
</dbReference>
<dbReference type="AlphaFoldDB" id="A0A1H3IV73"/>
<dbReference type="SUPFAM" id="SSF51556">
    <property type="entry name" value="Metallo-dependent hydrolases"/>
    <property type="match status" value="1"/>
</dbReference>
<evidence type="ECO:0000313" key="2">
    <source>
        <dbReference type="Proteomes" id="UP000199286"/>
    </source>
</evidence>
<accession>A0A1H3IV73</accession>
<keyword evidence="2" id="KW-1185">Reference proteome</keyword>
<dbReference type="InterPro" id="IPR011059">
    <property type="entry name" value="Metal-dep_hydrolase_composite"/>
</dbReference>